<dbReference type="Proteomes" id="UP000447873">
    <property type="component" value="Unassembled WGS sequence"/>
</dbReference>
<dbReference type="Proteomes" id="UP000433883">
    <property type="component" value="Unassembled WGS sequence"/>
</dbReference>
<evidence type="ECO:0000313" key="3">
    <source>
        <dbReference type="EMBL" id="KAE9971600.1"/>
    </source>
</evidence>
<protein>
    <recommendedName>
        <fullName evidence="1">SRR1-like domain-containing protein</fullName>
    </recommendedName>
</protein>
<name>A0A8H3UEC2_VENIN</name>
<evidence type="ECO:0000313" key="4">
    <source>
        <dbReference type="Proteomes" id="UP000447873"/>
    </source>
</evidence>
<dbReference type="InterPro" id="IPR012942">
    <property type="entry name" value="SRR1-like"/>
</dbReference>
<dbReference type="AlphaFoldDB" id="A0A8H3UEC2"/>
<reference evidence="2 4" key="1">
    <citation type="submission" date="2018-12" db="EMBL/GenBank/DDBJ databases">
        <title>Venturia inaequalis Genome Resource.</title>
        <authorList>
            <person name="Lichtner F.J."/>
        </authorList>
    </citation>
    <scope>NUCLEOTIDE SEQUENCE [LARGE SCALE GENOMIC DNA]</scope>
    <source>
        <strain evidence="2 4">120213</strain>
        <strain evidence="3">Bline_iso_100314</strain>
    </source>
</reference>
<evidence type="ECO:0000313" key="2">
    <source>
        <dbReference type="EMBL" id="KAE9968609.1"/>
    </source>
</evidence>
<accession>A0A8H3UEC2</accession>
<proteinExistence type="predicted"/>
<evidence type="ECO:0000259" key="1">
    <source>
        <dbReference type="Pfam" id="PF07985"/>
    </source>
</evidence>
<sequence>MAPPPIRGYADLVSEYESVKAVYDQTGHAQRVCDLLETYLPNSTVNKIVVMGIGQTAKGWRQLSMIMTVAEHLGVPTIHIFAQEDHSVDEVAGGERAEEDMDKYAALYRDHLGVTFNEHEPDEPDVLRDVGPIVQRITARTLVFAPLLPLVTTGAVLMGGKAWPEVYIGHTMDSIREACTDREDDVYEFAERFEDLHDWIRLPRVDESEDDDWNVRQGEFHRMALYWKDE</sequence>
<dbReference type="EMBL" id="WNWQ01000289">
    <property type="protein sequence ID" value="KAE9971600.1"/>
    <property type="molecule type" value="Genomic_DNA"/>
</dbReference>
<dbReference type="EMBL" id="WNWS01000399">
    <property type="protein sequence ID" value="KAE9968609.1"/>
    <property type="molecule type" value="Genomic_DNA"/>
</dbReference>
<dbReference type="Pfam" id="PF07985">
    <property type="entry name" value="SRR1"/>
    <property type="match status" value="1"/>
</dbReference>
<comment type="caution">
    <text evidence="2">The sequence shown here is derived from an EMBL/GenBank/DDBJ whole genome shotgun (WGS) entry which is preliminary data.</text>
</comment>
<feature type="domain" description="SRR1-like" evidence="1">
    <location>
        <begin position="36"/>
        <end position="227"/>
    </location>
</feature>
<gene>
    <name evidence="3" type="ORF">BLS_004370</name>
    <name evidence="2" type="ORF">EG328_007351</name>
</gene>
<organism evidence="2 4">
    <name type="scientific">Venturia inaequalis</name>
    <name type="common">Apple scab fungus</name>
    <dbReference type="NCBI Taxonomy" id="5025"/>
    <lineage>
        <taxon>Eukaryota</taxon>
        <taxon>Fungi</taxon>
        <taxon>Dikarya</taxon>
        <taxon>Ascomycota</taxon>
        <taxon>Pezizomycotina</taxon>
        <taxon>Dothideomycetes</taxon>
        <taxon>Pleosporomycetidae</taxon>
        <taxon>Venturiales</taxon>
        <taxon>Venturiaceae</taxon>
        <taxon>Venturia</taxon>
    </lineage>
</organism>